<sequence>MQSALLPVLVLIGGAFGLAIGIFSPFLTFVIGPFGANCVRLMEVVVLPYLIYLLLWETTF</sequence>
<keyword evidence="1" id="KW-0812">Transmembrane</keyword>
<evidence type="ECO:0000313" key="3">
    <source>
        <dbReference type="Proteomes" id="UP001196509"/>
    </source>
</evidence>
<keyword evidence="1" id="KW-1133">Transmembrane helix</keyword>
<keyword evidence="1" id="KW-0472">Membrane</keyword>
<feature type="transmembrane region" description="Helical" evidence="1">
    <location>
        <begin position="38"/>
        <end position="56"/>
    </location>
</feature>
<proteinExistence type="predicted"/>
<feature type="transmembrane region" description="Helical" evidence="1">
    <location>
        <begin position="6"/>
        <end position="31"/>
    </location>
</feature>
<protein>
    <submittedName>
        <fullName evidence="2">Uncharacterized protein</fullName>
    </submittedName>
</protein>
<dbReference type="RefSeq" id="WP_220231372.1">
    <property type="nucleotide sequence ID" value="NZ_JAICBX010000007.1"/>
</dbReference>
<evidence type="ECO:0000256" key="1">
    <source>
        <dbReference type="SAM" id="Phobius"/>
    </source>
</evidence>
<gene>
    <name evidence="2" type="ORF">K1W69_25855</name>
</gene>
<dbReference type="AlphaFoldDB" id="A0AAE3D3A3"/>
<dbReference type="Proteomes" id="UP001196509">
    <property type="component" value="Unassembled WGS sequence"/>
</dbReference>
<name>A0AAE3D3A3_9HYPH</name>
<organism evidence="2 3">
    <name type="scientific">Flavimaribacter sediminis</name>
    <dbReference type="NCBI Taxonomy" id="2865987"/>
    <lineage>
        <taxon>Bacteria</taxon>
        <taxon>Pseudomonadati</taxon>
        <taxon>Pseudomonadota</taxon>
        <taxon>Alphaproteobacteria</taxon>
        <taxon>Hyphomicrobiales</taxon>
        <taxon>Rhizobiaceae</taxon>
        <taxon>Flavimaribacter</taxon>
    </lineage>
</organism>
<comment type="caution">
    <text evidence="2">The sequence shown here is derived from an EMBL/GenBank/DDBJ whole genome shotgun (WGS) entry which is preliminary data.</text>
</comment>
<accession>A0AAE3D3A3</accession>
<reference evidence="2" key="1">
    <citation type="submission" date="2021-08" db="EMBL/GenBank/DDBJ databases">
        <title>Hoeflea bacterium WL0058 sp. nov., isolated from the sediment.</title>
        <authorList>
            <person name="Wang L."/>
            <person name="Zhang D."/>
        </authorList>
    </citation>
    <scope>NUCLEOTIDE SEQUENCE</scope>
    <source>
        <strain evidence="2">WL0058</strain>
    </source>
</reference>
<evidence type="ECO:0000313" key="2">
    <source>
        <dbReference type="EMBL" id="MBW8640644.1"/>
    </source>
</evidence>
<keyword evidence="3" id="KW-1185">Reference proteome</keyword>
<dbReference type="EMBL" id="JAICBX010000007">
    <property type="protein sequence ID" value="MBW8640644.1"/>
    <property type="molecule type" value="Genomic_DNA"/>
</dbReference>